<name>A0A8H7AE25_9EURO</name>
<evidence type="ECO:0000313" key="3">
    <source>
        <dbReference type="EMBL" id="KAF7507405.1"/>
    </source>
</evidence>
<proteinExistence type="predicted"/>
<dbReference type="EMBL" id="JAACFV010000069">
    <property type="protein sequence ID" value="KAF7507405.1"/>
    <property type="molecule type" value="Genomic_DNA"/>
</dbReference>
<organism evidence="3 4">
    <name type="scientific">Endocarpon pusillum</name>
    <dbReference type="NCBI Taxonomy" id="364733"/>
    <lineage>
        <taxon>Eukaryota</taxon>
        <taxon>Fungi</taxon>
        <taxon>Dikarya</taxon>
        <taxon>Ascomycota</taxon>
        <taxon>Pezizomycotina</taxon>
        <taxon>Eurotiomycetes</taxon>
        <taxon>Chaetothyriomycetidae</taxon>
        <taxon>Verrucariales</taxon>
        <taxon>Verrucariaceae</taxon>
        <taxon>Endocarpon</taxon>
    </lineage>
</organism>
<keyword evidence="2" id="KW-0732">Signal</keyword>
<feature type="compositionally biased region" description="Low complexity" evidence="1">
    <location>
        <begin position="134"/>
        <end position="146"/>
    </location>
</feature>
<feature type="compositionally biased region" description="Basic and acidic residues" evidence="1">
    <location>
        <begin position="149"/>
        <end position="165"/>
    </location>
</feature>
<accession>A0A8H7AE25</accession>
<feature type="signal peptide" evidence="2">
    <location>
        <begin position="1"/>
        <end position="23"/>
    </location>
</feature>
<reference evidence="3" key="1">
    <citation type="submission" date="2020-02" db="EMBL/GenBank/DDBJ databases">
        <authorList>
            <person name="Palmer J.M."/>
        </authorList>
    </citation>
    <scope>NUCLEOTIDE SEQUENCE</scope>
    <source>
        <strain evidence="3">EPUS1.4</strain>
        <tissue evidence="3">Thallus</tissue>
    </source>
</reference>
<dbReference type="Proteomes" id="UP000606974">
    <property type="component" value="Unassembled WGS sequence"/>
</dbReference>
<keyword evidence="4" id="KW-1185">Reference proteome</keyword>
<feature type="compositionally biased region" description="Basic and acidic residues" evidence="1">
    <location>
        <begin position="73"/>
        <end position="94"/>
    </location>
</feature>
<dbReference type="AlphaFoldDB" id="A0A8H7AE25"/>
<comment type="caution">
    <text evidence="3">The sequence shown here is derived from an EMBL/GenBank/DDBJ whole genome shotgun (WGS) entry which is preliminary data.</text>
</comment>
<protein>
    <submittedName>
        <fullName evidence="3">Uncharacterized protein</fullName>
    </submittedName>
</protein>
<sequence>MPAPLAKGLIVLAVVVVAAGAAAYENPNVREWLQHSRRKIAHALHSLGDEINPRVKQSGRNDPSMQEDETQAAEERRRRARAEIMEKGRIMEERRRRKRGSQDLPSPTGSFDTLVDKDGMLKEKKAGRVDEADATTTAVEPVAPTEGLTNRRPDSPAAKALHESVDAPISLRQLPTSPDTDAEDPFVTEYEREMRNAWNLPLPPQPAPAASSAHESESLMEFTPTSEFPDPDIIIPRSTTGNDHALEQTEYFSIASNSSHTLSEAQFSSPPMVRPYAFQSHPQSASASASTAGSIDHVQASDVEGSVSDDGVLSEFGDGIRTPASGWTDVGSVVSSDAGQ</sequence>
<feature type="compositionally biased region" description="Basic and acidic residues" evidence="1">
    <location>
        <begin position="114"/>
        <end position="131"/>
    </location>
</feature>
<dbReference type="OrthoDB" id="3926760at2759"/>
<feature type="compositionally biased region" description="Low complexity" evidence="1">
    <location>
        <begin position="284"/>
        <end position="294"/>
    </location>
</feature>
<feature type="region of interest" description="Disordered" evidence="1">
    <location>
        <begin position="273"/>
        <end position="340"/>
    </location>
</feature>
<evidence type="ECO:0000256" key="1">
    <source>
        <dbReference type="SAM" id="MobiDB-lite"/>
    </source>
</evidence>
<evidence type="ECO:0000313" key="4">
    <source>
        <dbReference type="Proteomes" id="UP000606974"/>
    </source>
</evidence>
<gene>
    <name evidence="3" type="ORF">GJ744_010464</name>
</gene>
<evidence type="ECO:0000256" key="2">
    <source>
        <dbReference type="SAM" id="SignalP"/>
    </source>
</evidence>
<feature type="chain" id="PRO_5034542283" evidence="2">
    <location>
        <begin position="24"/>
        <end position="340"/>
    </location>
</feature>
<feature type="region of interest" description="Disordered" evidence="1">
    <location>
        <begin position="50"/>
        <end position="182"/>
    </location>
</feature>